<organism evidence="5 6">
    <name type="scientific">Melanomma pulvis-pyrius CBS 109.77</name>
    <dbReference type="NCBI Taxonomy" id="1314802"/>
    <lineage>
        <taxon>Eukaryota</taxon>
        <taxon>Fungi</taxon>
        <taxon>Dikarya</taxon>
        <taxon>Ascomycota</taxon>
        <taxon>Pezizomycotina</taxon>
        <taxon>Dothideomycetes</taxon>
        <taxon>Pleosporomycetidae</taxon>
        <taxon>Pleosporales</taxon>
        <taxon>Melanommataceae</taxon>
        <taxon>Melanomma</taxon>
    </lineage>
</organism>
<evidence type="ECO:0000313" key="6">
    <source>
        <dbReference type="Proteomes" id="UP000799757"/>
    </source>
</evidence>
<feature type="compositionally biased region" description="Polar residues" evidence="2">
    <location>
        <begin position="616"/>
        <end position="632"/>
    </location>
</feature>
<dbReference type="OrthoDB" id="310870at2759"/>
<dbReference type="EMBL" id="MU001824">
    <property type="protein sequence ID" value="KAF2796726.1"/>
    <property type="molecule type" value="Genomic_DNA"/>
</dbReference>
<evidence type="ECO:0000313" key="5">
    <source>
        <dbReference type="EMBL" id="KAF2796726.1"/>
    </source>
</evidence>
<reference evidence="5" key="1">
    <citation type="journal article" date="2020" name="Stud. Mycol.">
        <title>101 Dothideomycetes genomes: a test case for predicting lifestyles and emergence of pathogens.</title>
        <authorList>
            <person name="Haridas S."/>
            <person name="Albert R."/>
            <person name="Binder M."/>
            <person name="Bloem J."/>
            <person name="Labutti K."/>
            <person name="Salamov A."/>
            <person name="Andreopoulos B."/>
            <person name="Baker S."/>
            <person name="Barry K."/>
            <person name="Bills G."/>
            <person name="Bluhm B."/>
            <person name="Cannon C."/>
            <person name="Castanera R."/>
            <person name="Culley D."/>
            <person name="Daum C."/>
            <person name="Ezra D."/>
            <person name="Gonzalez J."/>
            <person name="Henrissat B."/>
            <person name="Kuo A."/>
            <person name="Liang C."/>
            <person name="Lipzen A."/>
            <person name="Lutzoni F."/>
            <person name="Magnuson J."/>
            <person name="Mondo S."/>
            <person name="Nolan M."/>
            <person name="Ohm R."/>
            <person name="Pangilinan J."/>
            <person name="Park H.-J."/>
            <person name="Ramirez L."/>
            <person name="Alfaro M."/>
            <person name="Sun H."/>
            <person name="Tritt A."/>
            <person name="Yoshinaga Y."/>
            <person name="Zwiers L.-H."/>
            <person name="Turgeon B."/>
            <person name="Goodwin S."/>
            <person name="Spatafora J."/>
            <person name="Crous P."/>
            <person name="Grigoriev I."/>
        </authorList>
    </citation>
    <scope>NUCLEOTIDE SEQUENCE</scope>
    <source>
        <strain evidence="5">CBS 109.77</strain>
    </source>
</reference>
<dbReference type="PANTHER" id="PTHR35859">
    <property type="entry name" value="NONSELECTIVE CATION CHANNEL PROTEIN"/>
    <property type="match status" value="1"/>
</dbReference>
<feature type="region of interest" description="Disordered" evidence="2">
    <location>
        <begin position="576"/>
        <end position="632"/>
    </location>
</feature>
<feature type="transmembrane region" description="Helical" evidence="3">
    <location>
        <begin position="268"/>
        <end position="289"/>
    </location>
</feature>
<accession>A0A6A6XJL9</accession>
<dbReference type="InterPro" id="IPR052971">
    <property type="entry name" value="TRP_calcium_channel"/>
</dbReference>
<evidence type="ECO:0000259" key="4">
    <source>
        <dbReference type="Pfam" id="PF23317"/>
    </source>
</evidence>
<dbReference type="Pfam" id="PF23317">
    <property type="entry name" value="YVC1_C"/>
    <property type="match status" value="1"/>
</dbReference>
<keyword evidence="6" id="KW-1185">Reference proteome</keyword>
<evidence type="ECO:0000256" key="2">
    <source>
        <dbReference type="SAM" id="MobiDB-lite"/>
    </source>
</evidence>
<sequence>MSSLPPTPRWPVDHPEIPEISNDDEFGELVRKLSFYFTDAITLPHTFEELRSLPLGRVLTPLIVYVSDSVHHPALVSALLALKSHFSLLEEASDEPGVNEARGYACEYVAWQFLTHLSERESIDFLLYELPPAPLASEQQDAELGYDAPQNGNTRHESSEESPLLLNSSRYGRTSSYFGTDSVHASTTVAARSDEFTSKWENLSALEIAAVSQSKKFLSQRPVQKIINGVWRGDIVFWETLSINSVKCPKLYNRNRSDPFSRLRVPRYLKIFETIFFATFLALYYAVLVHRSFSRITPVELLLYIWIAGFAYDELGEWTDAGQTSFYASDFWWTWDISIVLVGLAFCVLRIVGLTMSSPSIIDLAYDVLGLEALFLVPRIFSLLSLNPYFGTLIPCLKEMTKDFVKFLSLVVILYLGFLTTFTLLARDQFTPREMSWILVKVFFGSSYLGFDVAQQISPYFGPPVMLIFVALTNILLITSLISLLSNSLTKVLDHAREEYLFIYSVYVLEASTSNRLTYYLPPLNLIPLVLRPLRLILPSERLRSARIVLLKATHLPWVGAIWAYEQFRSRQRTSGVATIGGPETTTAKQPFRSSINPPRPLTAGLQGTAGGNGRTVATSRPTTRTGPSDSDAQLKSLVLKLTSQVEQLTAMVSQLQEQREASMAA</sequence>
<feature type="domain" description="Calcium channel YVC1-like C-terminal transmembrane" evidence="4">
    <location>
        <begin position="277"/>
        <end position="567"/>
    </location>
</feature>
<dbReference type="Proteomes" id="UP000799757">
    <property type="component" value="Unassembled WGS sequence"/>
</dbReference>
<keyword evidence="3" id="KW-0812">Transmembrane</keyword>
<feature type="transmembrane region" description="Helical" evidence="3">
    <location>
        <begin position="464"/>
        <end position="485"/>
    </location>
</feature>
<dbReference type="PANTHER" id="PTHR35859:SF5">
    <property type="entry name" value="ION TRANSPORT DOMAIN-CONTAINING PROTEIN"/>
    <property type="match status" value="1"/>
</dbReference>
<name>A0A6A6XJL9_9PLEO</name>
<feature type="transmembrane region" description="Helical" evidence="3">
    <location>
        <begin position="438"/>
        <end position="458"/>
    </location>
</feature>
<feature type="coiled-coil region" evidence="1">
    <location>
        <begin position="639"/>
        <end position="666"/>
    </location>
</feature>
<keyword evidence="3" id="KW-0472">Membrane</keyword>
<keyword evidence="3" id="KW-1133">Transmembrane helix</keyword>
<feature type="region of interest" description="Disordered" evidence="2">
    <location>
        <begin position="145"/>
        <end position="165"/>
    </location>
</feature>
<protein>
    <recommendedName>
        <fullName evidence="4">Calcium channel YVC1-like C-terminal transmembrane domain-containing protein</fullName>
    </recommendedName>
</protein>
<dbReference type="AlphaFoldDB" id="A0A6A6XJL9"/>
<proteinExistence type="predicted"/>
<keyword evidence="1" id="KW-0175">Coiled coil</keyword>
<evidence type="ECO:0000256" key="1">
    <source>
        <dbReference type="SAM" id="Coils"/>
    </source>
</evidence>
<dbReference type="InterPro" id="IPR056336">
    <property type="entry name" value="YVC1_C"/>
</dbReference>
<feature type="transmembrane region" description="Helical" evidence="3">
    <location>
        <begin position="332"/>
        <end position="352"/>
    </location>
</feature>
<feature type="compositionally biased region" description="Polar residues" evidence="2">
    <location>
        <begin position="584"/>
        <end position="597"/>
    </location>
</feature>
<gene>
    <name evidence="5" type="ORF">K505DRAFT_237110</name>
</gene>
<evidence type="ECO:0000256" key="3">
    <source>
        <dbReference type="SAM" id="Phobius"/>
    </source>
</evidence>
<feature type="transmembrane region" description="Helical" evidence="3">
    <location>
        <begin position="296"/>
        <end position="312"/>
    </location>
</feature>
<feature type="transmembrane region" description="Helical" evidence="3">
    <location>
        <begin position="404"/>
        <end position="426"/>
    </location>
</feature>